<evidence type="ECO:0000313" key="2">
    <source>
        <dbReference type="Proteomes" id="UP001162164"/>
    </source>
</evidence>
<dbReference type="Proteomes" id="UP001162164">
    <property type="component" value="Unassembled WGS sequence"/>
</dbReference>
<protein>
    <submittedName>
        <fullName evidence="1">Uncharacterized protein</fullName>
    </submittedName>
</protein>
<keyword evidence="2" id="KW-1185">Reference proteome</keyword>
<proteinExistence type="predicted"/>
<dbReference type="InterPro" id="IPR036397">
    <property type="entry name" value="RNaseH_sf"/>
</dbReference>
<organism evidence="1 2">
    <name type="scientific">Molorchus minor</name>
    <dbReference type="NCBI Taxonomy" id="1323400"/>
    <lineage>
        <taxon>Eukaryota</taxon>
        <taxon>Metazoa</taxon>
        <taxon>Ecdysozoa</taxon>
        <taxon>Arthropoda</taxon>
        <taxon>Hexapoda</taxon>
        <taxon>Insecta</taxon>
        <taxon>Pterygota</taxon>
        <taxon>Neoptera</taxon>
        <taxon>Endopterygota</taxon>
        <taxon>Coleoptera</taxon>
        <taxon>Polyphaga</taxon>
        <taxon>Cucujiformia</taxon>
        <taxon>Chrysomeloidea</taxon>
        <taxon>Cerambycidae</taxon>
        <taxon>Lamiinae</taxon>
        <taxon>Monochamini</taxon>
        <taxon>Molorchus</taxon>
    </lineage>
</organism>
<reference evidence="1" key="1">
    <citation type="journal article" date="2023" name="Insect Mol. Biol.">
        <title>Genome sequencing provides insights into the evolution of gene families encoding plant cell wall-degrading enzymes in longhorned beetles.</title>
        <authorList>
            <person name="Shin N.R."/>
            <person name="Okamura Y."/>
            <person name="Kirsch R."/>
            <person name="Pauchet Y."/>
        </authorList>
    </citation>
    <scope>NUCLEOTIDE SEQUENCE</scope>
    <source>
        <strain evidence="1">MMC_N1</strain>
    </source>
</reference>
<sequence>MIIIIRYLFKNKEYIVLVKNDGDFVNRLFKRWIFVEVLECPKCRKKHITLKSLNSELAQRCIIEFSKTSLQRLLPEIGFKFKKDDTRRFLVETPSICMLRSTFLRKCKRNEESSNPLKVIFLDKTWIYSKGNPKKSWQDASTKSVKRPAGYDGKRFIVLHAGGEDGFIPGASLLCASRTKLQDYHGEMNVIKEYGHEVLRTPPYQCEFNAIELIWANCKSYYNTHIGEDGYGDDKVLLMWKKALDQVTTETWKNCVRYTNNIINEWYNKIIVDEVQPVIINLNEESDTEDSE</sequence>
<comment type="caution">
    <text evidence="1">The sequence shown here is derived from an EMBL/GenBank/DDBJ whole genome shotgun (WGS) entry which is preliminary data.</text>
</comment>
<dbReference type="Gene3D" id="3.30.420.10">
    <property type="entry name" value="Ribonuclease H-like superfamily/Ribonuclease H"/>
    <property type="match status" value="1"/>
</dbReference>
<dbReference type="PANTHER" id="PTHR33939">
    <property type="entry name" value="PROTEIN CBG22215"/>
    <property type="match status" value="1"/>
</dbReference>
<gene>
    <name evidence="1" type="ORF">NQ317_017843</name>
</gene>
<name>A0ABQ9JZG6_9CUCU</name>
<evidence type="ECO:0000313" key="1">
    <source>
        <dbReference type="EMBL" id="KAJ8983740.1"/>
    </source>
</evidence>
<dbReference type="EMBL" id="JAPWTJ010000063">
    <property type="protein sequence ID" value="KAJ8983740.1"/>
    <property type="molecule type" value="Genomic_DNA"/>
</dbReference>
<dbReference type="PANTHER" id="PTHR33939:SF1">
    <property type="entry name" value="DUF4371 DOMAIN-CONTAINING PROTEIN"/>
    <property type="match status" value="1"/>
</dbReference>
<accession>A0ABQ9JZG6</accession>